<proteinExistence type="predicted"/>
<evidence type="ECO:0000313" key="2">
    <source>
        <dbReference type="Proteomes" id="UP001431784"/>
    </source>
</evidence>
<name>A0ABT5TE60_9RHOB</name>
<sequence length="198" mass="21212">MSGPEQAMQAGDTARFLRAWLADPLAIAAVAPSGRTLARLMTAGIGPETGPVIELGPGTGVFTRALLSRRVAPENLLLIERSSAFTLLLRERFPDLDIVCDLAQRLDHHARARLPGSPGAIVSGLPLLAMSRLDQQEILTAAFSALRPGGTFVQFTYGHVPPVDKAVARGLGLRFDCIGRTLRNLPPASVYSIRRIPT</sequence>
<dbReference type="Proteomes" id="UP001431784">
    <property type="component" value="Unassembled WGS sequence"/>
</dbReference>
<dbReference type="EMBL" id="JAQZSM010000032">
    <property type="protein sequence ID" value="MDD7973389.1"/>
    <property type="molecule type" value="Genomic_DNA"/>
</dbReference>
<dbReference type="Gene3D" id="3.40.50.150">
    <property type="entry name" value="Vaccinia Virus protein VP39"/>
    <property type="match status" value="1"/>
</dbReference>
<evidence type="ECO:0000313" key="1">
    <source>
        <dbReference type="EMBL" id="MDD7973389.1"/>
    </source>
</evidence>
<comment type="caution">
    <text evidence="1">The sequence shown here is derived from an EMBL/GenBank/DDBJ whole genome shotgun (WGS) entry which is preliminary data.</text>
</comment>
<reference evidence="1" key="1">
    <citation type="submission" date="2023-02" db="EMBL/GenBank/DDBJ databases">
        <title>Description of Roseinatronobacter alkalisoli sp. nov., an alkaliphilic bacerium isolated from soda soil.</title>
        <authorList>
            <person name="Wei W."/>
        </authorList>
    </citation>
    <scope>NUCLEOTIDE SEQUENCE</scope>
    <source>
        <strain evidence="1">HJB301</strain>
    </source>
</reference>
<keyword evidence="1" id="KW-0489">Methyltransferase</keyword>
<dbReference type="RefSeq" id="WP_274354057.1">
    <property type="nucleotide sequence ID" value="NZ_JAQZSM010000032.1"/>
</dbReference>
<keyword evidence="1" id="KW-0808">Transferase</keyword>
<dbReference type="CDD" id="cd02440">
    <property type="entry name" value="AdoMet_MTases"/>
    <property type="match status" value="1"/>
</dbReference>
<keyword evidence="2" id="KW-1185">Reference proteome</keyword>
<protein>
    <submittedName>
        <fullName evidence="1">Methyltransferase type 12</fullName>
    </submittedName>
</protein>
<dbReference type="InterPro" id="IPR029063">
    <property type="entry name" value="SAM-dependent_MTases_sf"/>
</dbReference>
<accession>A0ABT5TE60</accession>
<dbReference type="GO" id="GO:0008168">
    <property type="term" value="F:methyltransferase activity"/>
    <property type="evidence" value="ECO:0007669"/>
    <property type="project" value="UniProtKB-KW"/>
</dbReference>
<gene>
    <name evidence="1" type="ORF">PUT78_20145</name>
</gene>
<organism evidence="1 2">
    <name type="scientific">Roseinatronobacter alkalisoli</name>
    <dbReference type="NCBI Taxonomy" id="3028235"/>
    <lineage>
        <taxon>Bacteria</taxon>
        <taxon>Pseudomonadati</taxon>
        <taxon>Pseudomonadota</taxon>
        <taxon>Alphaproteobacteria</taxon>
        <taxon>Rhodobacterales</taxon>
        <taxon>Paracoccaceae</taxon>
        <taxon>Roseinatronobacter</taxon>
    </lineage>
</organism>
<dbReference type="GO" id="GO:0032259">
    <property type="term" value="P:methylation"/>
    <property type="evidence" value="ECO:0007669"/>
    <property type="project" value="UniProtKB-KW"/>
</dbReference>
<dbReference type="SUPFAM" id="SSF53335">
    <property type="entry name" value="S-adenosyl-L-methionine-dependent methyltransferases"/>
    <property type="match status" value="1"/>
</dbReference>